<dbReference type="EMBL" id="AP019827">
    <property type="protein sequence ID" value="BBM40512.1"/>
    <property type="molecule type" value="Genomic_DNA"/>
</dbReference>
<sequence length="76" mass="9047">MEIIMRILSAAVTIFLVFFLVSYLYALVEDVKKKLRGITKINYTPYNVMYFLVFWFLNILLIYAIINLIVFFAIRV</sequence>
<dbReference type="AlphaFoldDB" id="A0A510JMF3"/>
<feature type="transmembrane region" description="Helical" evidence="1">
    <location>
        <begin position="7"/>
        <end position="28"/>
    </location>
</feature>
<name>A0A510JMF3_9FUSO</name>
<dbReference type="OrthoDB" id="9903182at2"/>
<protein>
    <submittedName>
        <fullName evidence="2">Uncharacterized protein</fullName>
    </submittedName>
</protein>
<dbReference type="STRING" id="1122172.GCA_000373045_00670"/>
<evidence type="ECO:0000256" key="1">
    <source>
        <dbReference type="SAM" id="Phobius"/>
    </source>
</evidence>
<gene>
    <name evidence="2" type="ORF">JCM16776_0732</name>
</gene>
<feature type="transmembrane region" description="Helical" evidence="1">
    <location>
        <begin position="48"/>
        <end position="74"/>
    </location>
</feature>
<keyword evidence="1" id="KW-0472">Membrane</keyword>
<dbReference type="KEGG" id="lsz:JCM16776_0732"/>
<reference evidence="2 3" key="1">
    <citation type="submission" date="2019-07" db="EMBL/GenBank/DDBJ databases">
        <title>Complete Genome Sequence of Leptotrichia shahii Strain JCM 16776.</title>
        <authorList>
            <person name="Watanabe S."/>
            <person name="Cui L."/>
        </authorList>
    </citation>
    <scope>NUCLEOTIDE SEQUENCE [LARGE SCALE GENOMIC DNA]</scope>
    <source>
        <strain evidence="2 3">JCM16776</strain>
    </source>
</reference>
<dbReference type="RefSeq" id="WP_018450299.1">
    <property type="nucleotide sequence ID" value="NZ_AP019827.1"/>
</dbReference>
<proteinExistence type="predicted"/>
<accession>A0A510JMF3</accession>
<keyword evidence="1" id="KW-0812">Transmembrane</keyword>
<keyword evidence="3" id="KW-1185">Reference proteome</keyword>
<evidence type="ECO:0000313" key="3">
    <source>
        <dbReference type="Proteomes" id="UP000322617"/>
    </source>
</evidence>
<evidence type="ECO:0000313" key="2">
    <source>
        <dbReference type="EMBL" id="BBM40512.1"/>
    </source>
</evidence>
<organism evidence="2 3">
    <name type="scientific">Leptotrichia shahii</name>
    <dbReference type="NCBI Taxonomy" id="157691"/>
    <lineage>
        <taxon>Bacteria</taxon>
        <taxon>Fusobacteriati</taxon>
        <taxon>Fusobacteriota</taxon>
        <taxon>Fusobacteriia</taxon>
        <taxon>Fusobacteriales</taxon>
        <taxon>Leptotrichiaceae</taxon>
        <taxon>Leptotrichia</taxon>
    </lineage>
</organism>
<keyword evidence="1" id="KW-1133">Transmembrane helix</keyword>
<dbReference type="Proteomes" id="UP000322617">
    <property type="component" value="Chromosome"/>
</dbReference>